<evidence type="ECO:0000259" key="1">
    <source>
        <dbReference type="Pfam" id="PF08241"/>
    </source>
</evidence>
<dbReference type="EMBL" id="SNZB01000009">
    <property type="protein sequence ID" value="TDR14648.1"/>
    <property type="molecule type" value="Genomic_DNA"/>
</dbReference>
<keyword evidence="3" id="KW-1185">Reference proteome</keyword>
<gene>
    <name evidence="2" type="ORF">C8D91_2919</name>
</gene>
<comment type="caution">
    <text evidence="2">The sequence shown here is derived from an EMBL/GenBank/DDBJ whole genome shotgun (WGS) entry which is preliminary data.</text>
</comment>
<keyword evidence="2" id="KW-0808">Transferase</keyword>
<dbReference type="PANTHER" id="PTHR45180">
    <property type="entry name" value="OS01G0307686 PROTEIN"/>
    <property type="match status" value="1"/>
</dbReference>
<keyword evidence="2" id="KW-0489">Methyltransferase</keyword>
<dbReference type="Gene3D" id="3.40.50.150">
    <property type="entry name" value="Vaccinia Virus protein VP39"/>
    <property type="match status" value="1"/>
</dbReference>
<dbReference type="OrthoDB" id="9797252at2"/>
<dbReference type="AlphaFoldDB" id="A0A4R6XFV5"/>
<reference evidence="2 3" key="1">
    <citation type="submission" date="2019-03" db="EMBL/GenBank/DDBJ databases">
        <title>Genomic Encyclopedia of Type Strains, Phase IV (KMG-IV): sequencing the most valuable type-strain genomes for metagenomic binning, comparative biology and taxonomic classification.</title>
        <authorList>
            <person name="Goeker M."/>
        </authorList>
    </citation>
    <scope>NUCLEOTIDE SEQUENCE [LARGE SCALE GENOMIC DNA]</scope>
    <source>
        <strain evidence="2 3">DSM 25488</strain>
    </source>
</reference>
<dbReference type="GO" id="GO:0008757">
    <property type="term" value="F:S-adenosylmethionine-dependent methyltransferase activity"/>
    <property type="evidence" value="ECO:0007669"/>
    <property type="project" value="InterPro"/>
</dbReference>
<proteinExistence type="predicted"/>
<dbReference type="RefSeq" id="WP_099017482.1">
    <property type="nucleotide sequence ID" value="NZ_NIHB01000001.1"/>
</dbReference>
<evidence type="ECO:0000313" key="3">
    <source>
        <dbReference type="Proteomes" id="UP000295724"/>
    </source>
</evidence>
<sequence length="255" mass="29436">MTDSIPFKDHFSVQAEDYSIYRPEYPAELYQWLASLCEETKLAWDCATGNGQAAVALTNQFSYVIGTDASESQIYRAMIYPRVEYEVGLAHQSPHKDHSVDLITVAQALHWFDFDLFFKEVNRVGKTNAVLAVWCYELHQITPAVDAVIKSYYDDIIGDFWPAERKHIEQAYNSIDFPFETIKAPKCSMHKQWTFEHLLGYLGTWSATQKYLATHGKDPREQLVEPLKTAWGQDDTKLITWPVTIKTFRINPNEK</sequence>
<protein>
    <submittedName>
        <fullName evidence="2">Methyltransferase family protein</fullName>
    </submittedName>
</protein>
<dbReference type="Proteomes" id="UP000295724">
    <property type="component" value="Unassembled WGS sequence"/>
</dbReference>
<dbReference type="InterPro" id="IPR029063">
    <property type="entry name" value="SAM-dependent_MTases_sf"/>
</dbReference>
<evidence type="ECO:0000313" key="2">
    <source>
        <dbReference type="EMBL" id="TDR14648.1"/>
    </source>
</evidence>
<feature type="domain" description="Methyltransferase type 11" evidence="1">
    <location>
        <begin position="45"/>
        <end position="132"/>
    </location>
</feature>
<dbReference type="PANTHER" id="PTHR45180:SF1">
    <property type="entry name" value="OS01G0307686 PROTEIN"/>
    <property type="match status" value="1"/>
</dbReference>
<dbReference type="Pfam" id="PF08241">
    <property type="entry name" value="Methyltransf_11"/>
    <property type="match status" value="1"/>
</dbReference>
<organism evidence="2 3">
    <name type="scientific">Marinicella litoralis</name>
    <dbReference type="NCBI Taxonomy" id="644220"/>
    <lineage>
        <taxon>Bacteria</taxon>
        <taxon>Pseudomonadati</taxon>
        <taxon>Pseudomonadota</taxon>
        <taxon>Gammaproteobacteria</taxon>
        <taxon>Lysobacterales</taxon>
        <taxon>Marinicellaceae</taxon>
        <taxon>Marinicella</taxon>
    </lineage>
</organism>
<dbReference type="InterPro" id="IPR013216">
    <property type="entry name" value="Methyltransf_11"/>
</dbReference>
<dbReference type="GO" id="GO:0032259">
    <property type="term" value="P:methylation"/>
    <property type="evidence" value="ECO:0007669"/>
    <property type="project" value="UniProtKB-KW"/>
</dbReference>
<accession>A0A4R6XFV5</accession>
<name>A0A4R6XFV5_9GAMM</name>
<dbReference type="SUPFAM" id="SSF53335">
    <property type="entry name" value="S-adenosyl-L-methionine-dependent methyltransferases"/>
    <property type="match status" value="1"/>
</dbReference>